<proteinExistence type="predicted"/>
<comment type="caution">
    <text evidence="1">The sequence shown here is derived from an EMBL/GenBank/DDBJ whole genome shotgun (WGS) entry which is preliminary data.</text>
</comment>
<organism evidence="1 2">
    <name type="scientific">Stephania yunnanensis</name>
    <dbReference type="NCBI Taxonomy" id="152371"/>
    <lineage>
        <taxon>Eukaryota</taxon>
        <taxon>Viridiplantae</taxon>
        <taxon>Streptophyta</taxon>
        <taxon>Embryophyta</taxon>
        <taxon>Tracheophyta</taxon>
        <taxon>Spermatophyta</taxon>
        <taxon>Magnoliopsida</taxon>
        <taxon>Ranunculales</taxon>
        <taxon>Menispermaceae</taxon>
        <taxon>Menispermoideae</taxon>
        <taxon>Cissampelideae</taxon>
        <taxon>Stephania</taxon>
    </lineage>
</organism>
<sequence>MEDLFIIIVCKNGNKDEVSTSTLKTTTTPLLGRERRRKCCVFLYFFGMIGFFWTNKKNTSLVVEKENVVPRQGAFACRAYLSRCVFKETSAELGHRSAHMDEHK</sequence>
<evidence type="ECO:0000313" key="1">
    <source>
        <dbReference type="EMBL" id="KAK9134215.1"/>
    </source>
</evidence>
<keyword evidence="2" id="KW-1185">Reference proteome</keyword>
<gene>
    <name evidence="1" type="ORF">Syun_013545</name>
</gene>
<reference evidence="1 2" key="1">
    <citation type="submission" date="2024-01" db="EMBL/GenBank/DDBJ databases">
        <title>Genome assemblies of Stephania.</title>
        <authorList>
            <person name="Yang L."/>
        </authorList>
    </citation>
    <scope>NUCLEOTIDE SEQUENCE [LARGE SCALE GENOMIC DNA]</scope>
    <source>
        <strain evidence="1">YNDBR</strain>
        <tissue evidence="1">Leaf</tissue>
    </source>
</reference>
<evidence type="ECO:0000313" key="2">
    <source>
        <dbReference type="Proteomes" id="UP001420932"/>
    </source>
</evidence>
<protein>
    <submittedName>
        <fullName evidence="1">Uncharacterized protein</fullName>
    </submittedName>
</protein>
<dbReference type="EMBL" id="JBBNAF010000006">
    <property type="protein sequence ID" value="KAK9134215.1"/>
    <property type="molecule type" value="Genomic_DNA"/>
</dbReference>
<dbReference type="Proteomes" id="UP001420932">
    <property type="component" value="Unassembled WGS sequence"/>
</dbReference>
<dbReference type="AlphaFoldDB" id="A0AAP0PAY5"/>
<accession>A0AAP0PAY5</accession>
<name>A0AAP0PAY5_9MAGN</name>